<dbReference type="RefSeq" id="WP_054430230.1">
    <property type="nucleotide sequence ID" value="NZ_LJFS01000047.1"/>
</dbReference>
<gene>
    <name evidence="1" type="ORF">AN912_25690</name>
</gene>
<evidence type="ECO:0000313" key="2">
    <source>
        <dbReference type="Proteomes" id="UP000037962"/>
    </source>
</evidence>
<evidence type="ECO:0000313" key="1">
    <source>
        <dbReference type="EMBL" id="KPG26239.1"/>
    </source>
</evidence>
<accession>A0ABR5LKJ9</accession>
<organism evidence="1 2">
    <name type="scientific">Mycobacteroides immunogenum</name>
    <dbReference type="NCBI Taxonomy" id="83262"/>
    <lineage>
        <taxon>Bacteria</taxon>
        <taxon>Bacillati</taxon>
        <taxon>Actinomycetota</taxon>
        <taxon>Actinomycetes</taxon>
        <taxon>Mycobacteriales</taxon>
        <taxon>Mycobacteriaceae</taxon>
        <taxon>Mycobacteroides</taxon>
    </lineage>
</organism>
<proteinExistence type="predicted"/>
<protein>
    <submittedName>
        <fullName evidence="1">Uncharacterized protein</fullName>
    </submittedName>
</protein>
<comment type="caution">
    <text evidence="1">The sequence shown here is derived from an EMBL/GenBank/DDBJ whole genome shotgun (WGS) entry which is preliminary data.</text>
</comment>
<sequence length="99" mass="10791">MDERRAAARITGATQTAGGQLNHIELGDDYIEIATENVTTIGDLTARLNSLPSETPLLIGDIGKPDYGPTSVYRLQVRAVDDVFSVVLIGNEKSPHRWK</sequence>
<keyword evidence="2" id="KW-1185">Reference proteome</keyword>
<dbReference type="Proteomes" id="UP000037962">
    <property type="component" value="Unassembled WGS sequence"/>
</dbReference>
<reference evidence="1 2" key="1">
    <citation type="submission" date="2015-09" db="EMBL/GenBank/DDBJ databases">
        <title>Genome Sequences of Mycobacterium immunogenum Isolates, Recuperated from a Chloraminated Drinking Water Distribution System Simulator Subjected to Episodes of Nitrification.</title>
        <authorList>
            <person name="Gomez-Alvarez V."/>
            <person name="Revetta R.P."/>
        </authorList>
    </citation>
    <scope>NUCLEOTIDE SEQUENCE [LARGE SCALE GENOMIC DNA]</scope>
    <source>
        <strain evidence="1 2">H076</strain>
    </source>
</reference>
<dbReference type="EMBL" id="LJFS01000047">
    <property type="protein sequence ID" value="KPG26239.1"/>
    <property type="molecule type" value="Genomic_DNA"/>
</dbReference>
<name>A0ABR5LKJ9_9MYCO</name>